<sequence length="322" mass="38375">MRNLFYLCVEGDVNKTYEYLNGLKDKTKEQAEIEKKYYSRFYQYNPDYKVSHADKWIENVINEYRYYFVEVLTKKVERSAAGANLLKRLNCYLPKDKKGTNMKGTEENLKTIFNEKGLYFIGGKVEPHYGPFIWKTTDKKTYHVDIPDTREMVQVCFLDDFLMLSWLHFATFGKVYAGGWAKEDALYCILPNYRDKLDTDVFLVSFLKHEAQHYSDYKQFPKLKGHDLEYRAKLVELIYYSDYEFMKKLLIEAVNNSNPHNYAAFIILKRLSKHFFSTDAEKRIEKWTEINYDKIRSFARKLFNEHTSMLQSQDVHTVESVI</sequence>
<dbReference type="RefSeq" id="WP_089063401.1">
    <property type="nucleotide sequence ID" value="NZ_CP022315.1"/>
</dbReference>
<organism evidence="1 2">
    <name type="scientific">Virgibacillus phasianinus</name>
    <dbReference type="NCBI Taxonomy" id="2017483"/>
    <lineage>
        <taxon>Bacteria</taxon>
        <taxon>Bacillati</taxon>
        <taxon>Bacillota</taxon>
        <taxon>Bacilli</taxon>
        <taxon>Bacillales</taxon>
        <taxon>Bacillaceae</taxon>
        <taxon>Virgibacillus</taxon>
    </lineage>
</organism>
<accession>A0A220U8T1</accession>
<name>A0A220U8T1_9BACI</name>
<proteinExistence type="predicted"/>
<dbReference type="AlphaFoldDB" id="A0A220U8T1"/>
<evidence type="ECO:0000313" key="1">
    <source>
        <dbReference type="EMBL" id="ASK64143.1"/>
    </source>
</evidence>
<dbReference type="EMBL" id="CP022315">
    <property type="protein sequence ID" value="ASK64143.1"/>
    <property type="molecule type" value="Genomic_DNA"/>
</dbReference>
<keyword evidence="2" id="KW-1185">Reference proteome</keyword>
<gene>
    <name evidence="1" type="ORF">CFK37_19290</name>
</gene>
<reference evidence="1 2" key="1">
    <citation type="submission" date="2017-07" db="EMBL/GenBank/DDBJ databases">
        <title>Virgibacillus sp. LM2416.</title>
        <authorList>
            <person name="Tak E.J."/>
            <person name="Bae J.-W."/>
        </authorList>
    </citation>
    <scope>NUCLEOTIDE SEQUENCE [LARGE SCALE GENOMIC DNA]</scope>
    <source>
        <strain evidence="1 2">LM2416</strain>
    </source>
</reference>
<evidence type="ECO:0000313" key="2">
    <source>
        <dbReference type="Proteomes" id="UP000198312"/>
    </source>
</evidence>
<protein>
    <submittedName>
        <fullName evidence="1">Uncharacterized protein</fullName>
    </submittedName>
</protein>
<dbReference type="Proteomes" id="UP000198312">
    <property type="component" value="Chromosome"/>
</dbReference>
<dbReference type="OrthoDB" id="2823799at2"/>
<dbReference type="KEGG" id="vil:CFK37_19290"/>